<organism evidence="1 2">
    <name type="scientific">Oedothorax gibbosus</name>
    <dbReference type="NCBI Taxonomy" id="931172"/>
    <lineage>
        <taxon>Eukaryota</taxon>
        <taxon>Metazoa</taxon>
        <taxon>Ecdysozoa</taxon>
        <taxon>Arthropoda</taxon>
        <taxon>Chelicerata</taxon>
        <taxon>Arachnida</taxon>
        <taxon>Araneae</taxon>
        <taxon>Araneomorphae</taxon>
        <taxon>Entelegynae</taxon>
        <taxon>Araneoidea</taxon>
        <taxon>Linyphiidae</taxon>
        <taxon>Erigoninae</taxon>
        <taxon>Oedothorax</taxon>
    </lineage>
</organism>
<gene>
    <name evidence="1" type="ORF">JTE90_006357</name>
</gene>
<dbReference type="AlphaFoldDB" id="A0AAV6VVU7"/>
<name>A0AAV6VVU7_9ARAC</name>
<dbReference type="Proteomes" id="UP000827092">
    <property type="component" value="Unassembled WGS sequence"/>
</dbReference>
<evidence type="ECO:0000313" key="2">
    <source>
        <dbReference type="Proteomes" id="UP000827092"/>
    </source>
</evidence>
<protein>
    <submittedName>
        <fullName evidence="1">Uncharacterized protein</fullName>
    </submittedName>
</protein>
<keyword evidence="2" id="KW-1185">Reference proteome</keyword>
<proteinExistence type="predicted"/>
<reference evidence="1 2" key="1">
    <citation type="journal article" date="2022" name="Nat. Ecol. Evol.">
        <title>A masculinizing supergene underlies an exaggerated male reproductive morph in a spider.</title>
        <authorList>
            <person name="Hendrickx F."/>
            <person name="De Corte Z."/>
            <person name="Sonet G."/>
            <person name="Van Belleghem S.M."/>
            <person name="Kostlbacher S."/>
            <person name="Vangestel C."/>
        </authorList>
    </citation>
    <scope>NUCLEOTIDE SEQUENCE [LARGE SCALE GENOMIC DNA]</scope>
    <source>
        <strain evidence="1">W744_W776</strain>
    </source>
</reference>
<comment type="caution">
    <text evidence="1">The sequence shown here is derived from an EMBL/GenBank/DDBJ whole genome shotgun (WGS) entry which is preliminary data.</text>
</comment>
<sequence length="105" mass="11527">MKKEKLTCTTLTLGNLKETIRKQGARASDCPSPRNTYKVPKGLSGGIPSCKLGLVPEVSFVQLFGAVFAACWDDFLTYPASILVWMESTNRGCVVWSLGDKRGWV</sequence>
<accession>A0AAV6VVU7</accession>
<evidence type="ECO:0000313" key="1">
    <source>
        <dbReference type="EMBL" id="KAG8200775.1"/>
    </source>
</evidence>
<dbReference type="EMBL" id="JAFNEN010000013">
    <property type="protein sequence ID" value="KAG8200775.1"/>
    <property type="molecule type" value="Genomic_DNA"/>
</dbReference>